<name>A0A7E4UTB0_PANRE</name>
<dbReference type="Pfam" id="PF07714">
    <property type="entry name" value="PK_Tyr_Ser-Thr"/>
    <property type="match status" value="1"/>
</dbReference>
<dbReference type="PANTHER" id="PTHR24416">
    <property type="entry name" value="TYROSINE-PROTEIN KINASE RECEPTOR"/>
    <property type="match status" value="1"/>
</dbReference>
<dbReference type="Proteomes" id="UP000492821">
    <property type="component" value="Unassembled WGS sequence"/>
</dbReference>
<evidence type="ECO:0000313" key="4">
    <source>
        <dbReference type="WBParaSite" id="Pan_g1229.t1"/>
    </source>
</evidence>
<keyword evidence="1" id="KW-0460">Magnesium</keyword>
<sequence>MIEADQPSSVNVSVLSIKKIEQFNLEERKSIIKSLHNSVQAGSHQNVISLLAVQQQPDKLLVVLDDMFHPDLLAVLRESRAVRFDARVQKQVVSTLSSVHLIDIMLGCAEGCGHLIKQGITHPMLAACNVLVVGRTTVKISGFALANHRLLHQKQFEARPTKQRWQAPEYHVRECADPTCGQSNIWSLGVLIWEIMSLGGTPFAQYSTQEAFLSRIREKRAKLLPLEYCSAELNQLADLCCTFDRDARPDMTDVVIKRLTNIRNGQEDPINLTVDNVEFIYPRILPSLEQIVARL</sequence>
<dbReference type="AlphaFoldDB" id="A0A7E4UTB0"/>
<dbReference type="GO" id="GO:0005886">
    <property type="term" value="C:plasma membrane"/>
    <property type="evidence" value="ECO:0007669"/>
    <property type="project" value="TreeGrafter"/>
</dbReference>
<evidence type="ECO:0000259" key="2">
    <source>
        <dbReference type="PROSITE" id="PS50011"/>
    </source>
</evidence>
<keyword evidence="1" id="KW-0479">Metal-binding</keyword>
<protein>
    <submittedName>
        <fullName evidence="4">Protein kinase domain-containing protein</fullName>
    </submittedName>
</protein>
<accession>A0A7E4UTB0</accession>
<dbReference type="GO" id="GO:0007169">
    <property type="term" value="P:cell surface receptor protein tyrosine kinase signaling pathway"/>
    <property type="evidence" value="ECO:0007669"/>
    <property type="project" value="TreeGrafter"/>
</dbReference>
<evidence type="ECO:0000256" key="1">
    <source>
        <dbReference type="PIRSR" id="PIRSR000615-3"/>
    </source>
</evidence>
<dbReference type="PROSITE" id="PS50011">
    <property type="entry name" value="PROTEIN_KINASE_DOM"/>
    <property type="match status" value="1"/>
</dbReference>
<dbReference type="GO" id="GO:0046872">
    <property type="term" value="F:metal ion binding"/>
    <property type="evidence" value="ECO:0007669"/>
    <property type="project" value="UniProtKB-KW"/>
</dbReference>
<dbReference type="GO" id="GO:0043235">
    <property type="term" value="C:receptor complex"/>
    <property type="evidence" value="ECO:0007669"/>
    <property type="project" value="TreeGrafter"/>
</dbReference>
<dbReference type="SUPFAM" id="SSF56112">
    <property type="entry name" value="Protein kinase-like (PK-like)"/>
    <property type="match status" value="1"/>
</dbReference>
<feature type="binding site" evidence="1">
    <location>
        <position position="129"/>
    </location>
    <ligand>
        <name>Mg(2+)</name>
        <dbReference type="ChEBI" id="CHEBI:18420"/>
    </ligand>
</feature>
<dbReference type="Gene3D" id="1.10.510.10">
    <property type="entry name" value="Transferase(Phosphotransferase) domain 1"/>
    <property type="match status" value="1"/>
</dbReference>
<keyword evidence="3" id="KW-1185">Reference proteome</keyword>
<dbReference type="GO" id="GO:0005524">
    <property type="term" value="F:ATP binding"/>
    <property type="evidence" value="ECO:0007669"/>
    <property type="project" value="InterPro"/>
</dbReference>
<dbReference type="InterPro" id="IPR001245">
    <property type="entry name" value="Ser-Thr/Tyr_kinase_cat_dom"/>
</dbReference>
<reference evidence="3" key="1">
    <citation type="journal article" date="2013" name="Genetics">
        <title>The draft genome and transcriptome of Panagrellus redivivus are shaped by the harsh demands of a free-living lifestyle.</title>
        <authorList>
            <person name="Srinivasan J."/>
            <person name="Dillman A.R."/>
            <person name="Macchietto M.G."/>
            <person name="Heikkinen L."/>
            <person name="Lakso M."/>
            <person name="Fracchia K.M."/>
            <person name="Antoshechkin I."/>
            <person name="Mortazavi A."/>
            <person name="Wong G."/>
            <person name="Sternberg P.W."/>
        </authorList>
    </citation>
    <scope>NUCLEOTIDE SEQUENCE [LARGE SCALE GENOMIC DNA]</scope>
    <source>
        <strain evidence="3">MT8872</strain>
    </source>
</reference>
<dbReference type="PRINTS" id="PR00109">
    <property type="entry name" value="TYRKINASE"/>
</dbReference>
<dbReference type="InterPro" id="IPR000719">
    <property type="entry name" value="Prot_kinase_dom"/>
</dbReference>
<dbReference type="WBParaSite" id="Pan_g1229.t1">
    <property type="protein sequence ID" value="Pan_g1229.t1"/>
    <property type="gene ID" value="Pan_g1229"/>
</dbReference>
<dbReference type="GO" id="GO:0004714">
    <property type="term" value="F:transmembrane receptor protein tyrosine kinase activity"/>
    <property type="evidence" value="ECO:0007669"/>
    <property type="project" value="TreeGrafter"/>
</dbReference>
<organism evidence="3 4">
    <name type="scientific">Panagrellus redivivus</name>
    <name type="common">Microworm</name>
    <dbReference type="NCBI Taxonomy" id="6233"/>
    <lineage>
        <taxon>Eukaryota</taxon>
        <taxon>Metazoa</taxon>
        <taxon>Ecdysozoa</taxon>
        <taxon>Nematoda</taxon>
        <taxon>Chromadorea</taxon>
        <taxon>Rhabditida</taxon>
        <taxon>Tylenchina</taxon>
        <taxon>Panagrolaimomorpha</taxon>
        <taxon>Panagrolaimoidea</taxon>
        <taxon>Panagrolaimidae</taxon>
        <taxon>Panagrellus</taxon>
    </lineage>
</organism>
<reference evidence="4" key="2">
    <citation type="submission" date="2020-10" db="UniProtKB">
        <authorList>
            <consortium name="WormBaseParasite"/>
        </authorList>
    </citation>
    <scope>IDENTIFICATION</scope>
</reference>
<dbReference type="PIRSF" id="PIRSF000615">
    <property type="entry name" value="TyrPK_CSF1-R"/>
    <property type="match status" value="1"/>
</dbReference>
<dbReference type="InterPro" id="IPR011009">
    <property type="entry name" value="Kinase-like_dom_sf"/>
</dbReference>
<feature type="domain" description="Protein kinase" evidence="2">
    <location>
        <begin position="1"/>
        <end position="260"/>
    </location>
</feature>
<proteinExistence type="predicted"/>
<dbReference type="PANTHER" id="PTHR24416:SF635">
    <property type="entry name" value="PROTEIN KINASE DOMAIN-CONTAINING PROTEIN"/>
    <property type="match status" value="1"/>
</dbReference>
<evidence type="ECO:0000313" key="3">
    <source>
        <dbReference type="Proteomes" id="UP000492821"/>
    </source>
</evidence>
<dbReference type="InterPro" id="IPR050122">
    <property type="entry name" value="RTK"/>
</dbReference>